<accession>A0A3B0LW53</accession>
<dbReference type="InterPro" id="IPR025725">
    <property type="entry name" value="SopA-like_cat"/>
</dbReference>
<gene>
    <name evidence="2" type="primary">sopA_2</name>
    <name evidence="2" type="ORF">ARTV_0271</name>
</gene>
<feature type="domain" description="E3 ubiquitin-protein ligase SopA-like catalytic" evidence="1">
    <location>
        <begin position="13"/>
        <end position="180"/>
    </location>
</feature>
<evidence type="ECO:0000259" key="1">
    <source>
        <dbReference type="Pfam" id="PF13979"/>
    </source>
</evidence>
<dbReference type="GO" id="GO:0016567">
    <property type="term" value="P:protein ubiquitination"/>
    <property type="evidence" value="ECO:0007669"/>
    <property type="project" value="InterPro"/>
</dbReference>
<dbReference type="AlphaFoldDB" id="A0A3B0LW53"/>
<dbReference type="GO" id="GO:0004842">
    <property type="term" value="F:ubiquitin-protein transferase activity"/>
    <property type="evidence" value="ECO:0007669"/>
    <property type="project" value="InterPro"/>
</dbReference>
<dbReference type="InterPro" id="IPR038270">
    <property type="entry name" value="SopA-like_catalytic_sf"/>
</dbReference>
<dbReference type="Pfam" id="PF13979">
    <property type="entry name" value="SopA_C"/>
    <property type="match status" value="1"/>
</dbReference>
<sequence>MCFIKLLDSLELGDLRATFETATKQSSSAFKLIGFDNDAKLKTIFANKFNQYVEKDITYYRLTDEYATQLLATYQLTDATAQRQAEVLLCLLALFCKYSSSALFGTEYDSPLPLRYFAFALMEQAYRLAPATLGSEEHYQDWTNRLLGYERAFTCSAVLSNYIKTHFPTIIAGIMPPAWR</sequence>
<dbReference type="Gene3D" id="1.10.4140.10">
    <property type="entry name" value="effector protein (NleL)"/>
    <property type="match status" value="1"/>
</dbReference>
<dbReference type="EMBL" id="UFQR01000001">
    <property type="protein sequence ID" value="SSW94742.1"/>
    <property type="molecule type" value="Genomic_DNA"/>
</dbReference>
<reference evidence="2" key="1">
    <citation type="submission" date="2018-04" db="EMBL/GenBank/DDBJ databases">
        <authorList>
            <person name="Go L.Y."/>
            <person name="Mitchell J.A."/>
        </authorList>
    </citation>
    <scope>NUCLEOTIDE SEQUENCE</scope>
    <source>
        <strain evidence="2">ARTV</strain>
    </source>
</reference>
<organism evidence="2">
    <name type="scientific">Arsenophonus endosymbiont of Trialeurodes vaporariorum</name>
    <dbReference type="NCBI Taxonomy" id="235567"/>
    <lineage>
        <taxon>Bacteria</taxon>
        <taxon>Pseudomonadati</taxon>
        <taxon>Pseudomonadota</taxon>
        <taxon>Gammaproteobacteria</taxon>
        <taxon>Enterobacterales</taxon>
        <taxon>Morganellaceae</taxon>
        <taxon>Arsenophonus</taxon>
    </lineage>
</organism>
<proteinExistence type="predicted"/>
<name>A0A3B0LW53_9GAMM</name>
<evidence type="ECO:0000313" key="2">
    <source>
        <dbReference type="EMBL" id="SSW94742.1"/>
    </source>
</evidence>
<dbReference type="EC" id="6.3.2.-" evidence="2"/>
<protein>
    <submittedName>
        <fullName evidence="2">E3 ubiquitin-protein ligase SopA</fullName>
        <ecNumber evidence="2">6.3.2.-</ecNumber>
    </submittedName>
</protein>